<comment type="subunit">
    <text evidence="2">Component of the EKC/KEOPS complex composed of at least BUD32, CGI121, GON7, KAE1 and PCC1; the whole complex dimerizes.</text>
</comment>
<feature type="domain" description="Protein kinase" evidence="10">
    <location>
        <begin position="1"/>
        <end position="130"/>
    </location>
</feature>
<organism evidence="11 12">
    <name type="scientific">Beauveria bassiana</name>
    <name type="common">White muscardine disease fungus</name>
    <name type="synonym">Tritirachium shiotae</name>
    <dbReference type="NCBI Taxonomy" id="176275"/>
    <lineage>
        <taxon>Eukaryota</taxon>
        <taxon>Fungi</taxon>
        <taxon>Dikarya</taxon>
        <taxon>Ascomycota</taxon>
        <taxon>Pezizomycotina</taxon>
        <taxon>Sordariomycetes</taxon>
        <taxon>Hypocreomycetidae</taxon>
        <taxon>Hypocreales</taxon>
        <taxon>Cordycipitaceae</taxon>
        <taxon>Beauveria</taxon>
    </lineage>
</organism>
<dbReference type="PROSITE" id="PS00109">
    <property type="entry name" value="PROTEIN_KINASE_TYR"/>
    <property type="match status" value="1"/>
</dbReference>
<evidence type="ECO:0000256" key="7">
    <source>
        <dbReference type="ARBA" id="ARBA00033194"/>
    </source>
</evidence>
<dbReference type="InterPro" id="IPR008266">
    <property type="entry name" value="Tyr_kinase_AS"/>
</dbReference>
<comment type="catalytic activity">
    <reaction evidence="9">
        <text>L-seryl-[protein] + ATP = O-phospho-L-seryl-[protein] + ADP + H(+)</text>
        <dbReference type="Rhea" id="RHEA:17989"/>
        <dbReference type="Rhea" id="RHEA-COMP:9863"/>
        <dbReference type="Rhea" id="RHEA-COMP:11604"/>
        <dbReference type="ChEBI" id="CHEBI:15378"/>
        <dbReference type="ChEBI" id="CHEBI:29999"/>
        <dbReference type="ChEBI" id="CHEBI:30616"/>
        <dbReference type="ChEBI" id="CHEBI:83421"/>
        <dbReference type="ChEBI" id="CHEBI:456216"/>
        <dbReference type="EC" id="2.7.11.1"/>
    </reaction>
</comment>
<dbReference type="GO" id="GO:0004674">
    <property type="term" value="F:protein serine/threonine kinase activity"/>
    <property type="evidence" value="ECO:0007669"/>
    <property type="project" value="UniProtKB-EC"/>
</dbReference>
<keyword evidence="11" id="KW-0418">Kinase</keyword>
<proteinExistence type="predicted"/>
<evidence type="ECO:0000313" key="12">
    <source>
        <dbReference type="Proteomes" id="UP000235728"/>
    </source>
</evidence>
<dbReference type="Gene3D" id="1.10.510.10">
    <property type="entry name" value="Transferase(Phosphotransferase) domain 1"/>
    <property type="match status" value="1"/>
</dbReference>
<dbReference type="InterPro" id="IPR051681">
    <property type="entry name" value="Ser/Thr_Kinases-Pseudokinases"/>
</dbReference>
<name>A0A2N6NNN9_BEABA</name>
<evidence type="ECO:0000256" key="3">
    <source>
        <dbReference type="ARBA" id="ARBA00012513"/>
    </source>
</evidence>
<dbReference type="Proteomes" id="UP000235728">
    <property type="component" value="Unassembled WGS sequence"/>
</dbReference>
<accession>A0A2N6NNN9</accession>
<protein>
    <recommendedName>
        <fullName evidence="5">EKC/KEOPS complex subunit BUD32</fullName>
        <ecNumber evidence="3">2.7.11.1</ecNumber>
    </recommendedName>
    <alternativeName>
        <fullName evidence="6 7">Atypical Serine/threonine protein kinase BUD32</fullName>
    </alternativeName>
    <alternativeName>
        <fullName evidence="4">EKC/KEOPS complex subunit bud32</fullName>
    </alternativeName>
</protein>
<dbReference type="InterPro" id="IPR011009">
    <property type="entry name" value="Kinase-like_dom_sf"/>
</dbReference>
<dbReference type="PANTHER" id="PTHR44329:SF214">
    <property type="entry name" value="PROTEIN KINASE DOMAIN-CONTAINING PROTEIN"/>
    <property type="match status" value="1"/>
</dbReference>
<evidence type="ECO:0000256" key="9">
    <source>
        <dbReference type="ARBA" id="ARBA00048679"/>
    </source>
</evidence>
<dbReference type="PANTHER" id="PTHR44329">
    <property type="entry name" value="SERINE/THREONINE-PROTEIN KINASE TNNI3K-RELATED"/>
    <property type="match status" value="1"/>
</dbReference>
<evidence type="ECO:0000256" key="1">
    <source>
        <dbReference type="ARBA" id="ARBA00003747"/>
    </source>
</evidence>
<evidence type="ECO:0000256" key="5">
    <source>
        <dbReference type="ARBA" id="ARBA00019973"/>
    </source>
</evidence>
<comment type="caution">
    <text evidence="11">The sequence shown here is derived from an EMBL/GenBank/DDBJ whole genome shotgun (WGS) entry which is preliminary data.</text>
</comment>
<evidence type="ECO:0000256" key="2">
    <source>
        <dbReference type="ARBA" id="ARBA00011534"/>
    </source>
</evidence>
<dbReference type="Pfam" id="PF00069">
    <property type="entry name" value="Pkinase"/>
    <property type="match status" value="1"/>
</dbReference>
<dbReference type="PROSITE" id="PS50011">
    <property type="entry name" value="PROTEIN_KINASE_DOM"/>
    <property type="match status" value="1"/>
</dbReference>
<sequence length="130" mass="14200">MQRRWILQAASAVSAVHTAEVIHCDVTPRNLLLNASLDLHIANFAGSSIGGSKSTIAAGARLQPPGWSWHLPAKAADDVFALGSVMYFIMTGEEPYPELPEENVEKLFQEKKFPPSFPLGLWSCDPRLLG</sequence>
<dbReference type="SUPFAM" id="SSF56112">
    <property type="entry name" value="Protein kinase-like (PK-like)"/>
    <property type="match status" value="1"/>
</dbReference>
<dbReference type="EC" id="2.7.11.1" evidence="3"/>
<reference evidence="11 12" key="1">
    <citation type="journal article" date="2016" name="Appl. Microbiol. Biotechnol.">
        <title>Characterization of T-DNA insertion mutants with decreased virulence in the entomopathogenic fungus Beauveria bassiana JEF-007.</title>
        <authorList>
            <person name="Kim S."/>
            <person name="Lee S.J."/>
            <person name="Nai Y.S."/>
            <person name="Yu J.S."/>
            <person name="Lee M.R."/>
            <person name="Yang Y.T."/>
            <person name="Kim J.S."/>
        </authorList>
    </citation>
    <scope>NUCLEOTIDE SEQUENCE [LARGE SCALE GENOMIC DNA]</scope>
    <source>
        <strain evidence="11 12">JEF-007</strain>
    </source>
</reference>
<keyword evidence="11" id="KW-0808">Transferase</keyword>
<gene>
    <name evidence="11" type="primary">Takl1</name>
    <name evidence="11" type="ORF">BM221_005483</name>
</gene>
<dbReference type="OMA" id="WAYQVAE"/>
<dbReference type="EMBL" id="MRVG01000005">
    <property type="protein sequence ID" value="PMB68898.1"/>
    <property type="molecule type" value="Genomic_DNA"/>
</dbReference>
<evidence type="ECO:0000256" key="4">
    <source>
        <dbReference type="ARBA" id="ARBA00013948"/>
    </source>
</evidence>
<evidence type="ECO:0000259" key="10">
    <source>
        <dbReference type="PROSITE" id="PS50011"/>
    </source>
</evidence>
<dbReference type="AlphaFoldDB" id="A0A2N6NNN9"/>
<evidence type="ECO:0000256" key="8">
    <source>
        <dbReference type="ARBA" id="ARBA00047899"/>
    </source>
</evidence>
<comment type="function">
    <text evidence="1">Component of the EKC/KEOPS complex that is required for the formation of a threonylcarbamoyl group on adenosine at position 37 (t(6)A37) in tRNAs that read codons beginning with adenine. The complex is probably involved in the transfer of the threonylcarbamoyl moiety of threonylcarbamoyl-AMP (TC-AMP) to the N6 group of A37. BUD32 has ATPase activity in the context of the EKC/KEOPS complex and likely plays a supporting role to the catalytic subunit KAE1. The EKC/KEOPS complex also promotes both telomere uncapping and telomere elongation. The complex is required for efficient recruitment of transcriptional coactivators.</text>
</comment>
<dbReference type="GO" id="GO:0005524">
    <property type="term" value="F:ATP binding"/>
    <property type="evidence" value="ECO:0007669"/>
    <property type="project" value="InterPro"/>
</dbReference>
<comment type="catalytic activity">
    <reaction evidence="8">
        <text>L-threonyl-[protein] + ATP = O-phospho-L-threonyl-[protein] + ADP + H(+)</text>
        <dbReference type="Rhea" id="RHEA:46608"/>
        <dbReference type="Rhea" id="RHEA-COMP:11060"/>
        <dbReference type="Rhea" id="RHEA-COMP:11605"/>
        <dbReference type="ChEBI" id="CHEBI:15378"/>
        <dbReference type="ChEBI" id="CHEBI:30013"/>
        <dbReference type="ChEBI" id="CHEBI:30616"/>
        <dbReference type="ChEBI" id="CHEBI:61977"/>
        <dbReference type="ChEBI" id="CHEBI:456216"/>
        <dbReference type="EC" id="2.7.11.1"/>
    </reaction>
</comment>
<dbReference type="InterPro" id="IPR000719">
    <property type="entry name" value="Prot_kinase_dom"/>
</dbReference>
<evidence type="ECO:0000256" key="6">
    <source>
        <dbReference type="ARBA" id="ARBA00030980"/>
    </source>
</evidence>
<evidence type="ECO:0000313" key="11">
    <source>
        <dbReference type="EMBL" id="PMB68898.1"/>
    </source>
</evidence>